<dbReference type="STRING" id="1385521.N803_03710"/>
<feature type="transmembrane region" description="Helical" evidence="2">
    <location>
        <begin position="200"/>
        <end position="219"/>
    </location>
</feature>
<keyword evidence="2" id="KW-0472">Membrane</keyword>
<dbReference type="EMBL" id="AVPK01000009">
    <property type="protein sequence ID" value="KGN36662.1"/>
    <property type="molecule type" value="Genomic_DNA"/>
</dbReference>
<organism evidence="3 4">
    <name type="scientific">Knoellia subterranea KCTC 19937</name>
    <dbReference type="NCBI Taxonomy" id="1385521"/>
    <lineage>
        <taxon>Bacteria</taxon>
        <taxon>Bacillati</taxon>
        <taxon>Actinomycetota</taxon>
        <taxon>Actinomycetes</taxon>
        <taxon>Micrococcales</taxon>
        <taxon>Intrasporangiaceae</taxon>
        <taxon>Knoellia</taxon>
    </lineage>
</organism>
<evidence type="ECO:0000313" key="4">
    <source>
        <dbReference type="Proteomes" id="UP000030011"/>
    </source>
</evidence>
<name>A0A0A0JKS8_9MICO</name>
<feature type="transmembrane region" description="Helical" evidence="2">
    <location>
        <begin position="169"/>
        <end position="188"/>
    </location>
</feature>
<proteinExistence type="predicted"/>
<feature type="transmembrane region" description="Helical" evidence="2">
    <location>
        <begin position="39"/>
        <end position="58"/>
    </location>
</feature>
<accession>A0A0A0JKS8</accession>
<feature type="transmembrane region" description="Helical" evidence="2">
    <location>
        <begin position="258"/>
        <end position="277"/>
    </location>
</feature>
<feature type="region of interest" description="Disordered" evidence="1">
    <location>
        <begin position="1"/>
        <end position="23"/>
    </location>
</feature>
<keyword evidence="4" id="KW-1185">Reference proteome</keyword>
<comment type="caution">
    <text evidence="3">The sequence shown here is derived from an EMBL/GenBank/DDBJ whole genome shotgun (WGS) entry which is preliminary data.</text>
</comment>
<evidence type="ECO:0000313" key="3">
    <source>
        <dbReference type="EMBL" id="KGN36662.1"/>
    </source>
</evidence>
<feature type="transmembrane region" description="Helical" evidence="2">
    <location>
        <begin position="146"/>
        <end position="163"/>
    </location>
</feature>
<feature type="transmembrane region" description="Helical" evidence="2">
    <location>
        <begin position="88"/>
        <end position="107"/>
    </location>
</feature>
<dbReference type="AlphaFoldDB" id="A0A0A0JKS8"/>
<feature type="transmembrane region" description="Helical" evidence="2">
    <location>
        <begin position="113"/>
        <end position="134"/>
    </location>
</feature>
<sequence>MPTVDATEPVSESRAARRAAREERRRHPVLPPIATERRITLVLGTVVFAFLLAVAMIADPVIGAAAIAWGALVVAWGWPELLGSPSSFGSSLAIGIGGVLAPTVVALTSDEPFLRHVPVVVVVAMFAMFAHQLVRKDGRAHLTQSVAISAAGIAIATIGATWVPLGRTVGGSATVVVACIALAVSAAADIGAPFKQLRPFMLPAAGLLGALSGGVAGLLSDEVGVLAGFLVGGVVGGLAHITRRALGTLTPIRGMRGQLTAAAASVLVAGLPVYLLARVLVG</sequence>
<feature type="transmembrane region" description="Helical" evidence="2">
    <location>
        <begin position="225"/>
        <end position="246"/>
    </location>
</feature>
<dbReference type="Proteomes" id="UP000030011">
    <property type="component" value="Unassembled WGS sequence"/>
</dbReference>
<keyword evidence="2" id="KW-0812">Transmembrane</keyword>
<gene>
    <name evidence="3" type="ORF">N803_03710</name>
</gene>
<dbReference type="eggNOG" id="ENOG5032UDI">
    <property type="taxonomic scope" value="Bacteria"/>
</dbReference>
<keyword evidence="2" id="KW-1133">Transmembrane helix</keyword>
<reference evidence="3 4" key="1">
    <citation type="submission" date="2013-08" db="EMBL/GenBank/DDBJ databases">
        <title>The genome sequence of Knoellia subterranea.</title>
        <authorList>
            <person name="Zhu W."/>
            <person name="Wang G."/>
        </authorList>
    </citation>
    <scope>NUCLEOTIDE SEQUENCE [LARGE SCALE GENOMIC DNA]</scope>
    <source>
        <strain evidence="3 4">KCTC 19937</strain>
    </source>
</reference>
<feature type="transmembrane region" description="Helical" evidence="2">
    <location>
        <begin position="64"/>
        <end position="81"/>
    </location>
</feature>
<evidence type="ECO:0000256" key="2">
    <source>
        <dbReference type="SAM" id="Phobius"/>
    </source>
</evidence>
<evidence type="ECO:0000256" key="1">
    <source>
        <dbReference type="SAM" id="MobiDB-lite"/>
    </source>
</evidence>
<protein>
    <submittedName>
        <fullName evidence="3">Uncharacterized protein</fullName>
    </submittedName>
</protein>